<dbReference type="Gene3D" id="3.40.1530.20">
    <property type="entry name" value="Protein of unknown function (DUF1491)"/>
    <property type="match status" value="1"/>
</dbReference>
<keyword evidence="2" id="KW-1185">Reference proteome</keyword>
<name>A0A0D6MIM8_9PROT</name>
<reference evidence="1 2" key="1">
    <citation type="submission" date="2012-10" db="EMBL/GenBank/DDBJ databases">
        <title>Genome sequencing of Tanticharoenia sakaeratensis NBRC 103193.</title>
        <authorList>
            <person name="Azuma Y."/>
            <person name="Hadano H."/>
            <person name="Hirakawa H."/>
            <person name="Matsushita K."/>
        </authorList>
    </citation>
    <scope>NUCLEOTIDE SEQUENCE [LARGE SCALE GENOMIC DNA]</scope>
    <source>
        <strain evidence="1 2">NBRC 103193</strain>
    </source>
</reference>
<dbReference type="InterPro" id="IPR009964">
    <property type="entry name" value="DUF1491"/>
</dbReference>
<comment type="caution">
    <text evidence="1">The sequence shown here is derived from an EMBL/GenBank/DDBJ whole genome shotgun (WGS) entry which is preliminary data.</text>
</comment>
<dbReference type="EMBL" id="BALE01000010">
    <property type="protein sequence ID" value="GAN53482.1"/>
    <property type="molecule type" value="Genomic_DNA"/>
</dbReference>
<gene>
    <name evidence="1" type="ORF">Tasa_010_029</name>
</gene>
<evidence type="ECO:0000313" key="2">
    <source>
        <dbReference type="Proteomes" id="UP000032679"/>
    </source>
</evidence>
<evidence type="ECO:0000313" key="1">
    <source>
        <dbReference type="EMBL" id="GAN53482.1"/>
    </source>
</evidence>
<accession>A0A0D6MIM8</accession>
<dbReference type="OrthoDB" id="9809136at2"/>
<dbReference type="Pfam" id="PF07372">
    <property type="entry name" value="DUF1491"/>
    <property type="match status" value="1"/>
</dbReference>
<evidence type="ECO:0008006" key="3">
    <source>
        <dbReference type="Google" id="ProtNLM"/>
    </source>
</evidence>
<protein>
    <recommendedName>
        <fullName evidence="3">DUF1491 family protein</fullName>
    </recommendedName>
</protein>
<dbReference type="Proteomes" id="UP000032679">
    <property type="component" value="Unassembled WGS sequence"/>
</dbReference>
<dbReference type="RefSeq" id="WP_048847507.1">
    <property type="nucleotide sequence ID" value="NZ_BALE01000010.1"/>
</dbReference>
<organism evidence="1 2">
    <name type="scientific">Tanticharoenia sakaeratensis NBRC 103193</name>
    <dbReference type="NCBI Taxonomy" id="1231623"/>
    <lineage>
        <taxon>Bacteria</taxon>
        <taxon>Pseudomonadati</taxon>
        <taxon>Pseudomonadota</taxon>
        <taxon>Alphaproteobacteria</taxon>
        <taxon>Acetobacterales</taxon>
        <taxon>Acetobacteraceae</taxon>
        <taxon>Tanticharoenia</taxon>
    </lineage>
</organism>
<dbReference type="STRING" id="1231623.Tasa_010_029"/>
<proteinExistence type="predicted"/>
<sequence>MSVARVHTGLWARALLRRILATGRSAMVLSKGDEERGSVLVVARTRQGETCIVREGTDMDGTTTWTREPMADAAAVDDYVTRQRRYDPDLWVLELEVEFIEDRFDWLGGRSGS</sequence>
<dbReference type="AlphaFoldDB" id="A0A0D6MIM8"/>